<feature type="non-terminal residue" evidence="1">
    <location>
        <position position="175"/>
    </location>
</feature>
<organism evidence="1">
    <name type="scientific">termite gut metagenome</name>
    <dbReference type="NCBI Taxonomy" id="433724"/>
    <lineage>
        <taxon>unclassified sequences</taxon>
        <taxon>metagenomes</taxon>
        <taxon>organismal metagenomes</taxon>
    </lineage>
</organism>
<evidence type="ECO:0000313" key="1">
    <source>
        <dbReference type="EMBL" id="KAA6304409.1"/>
    </source>
</evidence>
<gene>
    <name evidence="1" type="ORF">EZS27_043943</name>
</gene>
<feature type="non-terminal residue" evidence="1">
    <location>
        <position position="1"/>
    </location>
</feature>
<dbReference type="EMBL" id="SNRY01011536">
    <property type="protein sequence ID" value="KAA6304409.1"/>
    <property type="molecule type" value="Genomic_DNA"/>
</dbReference>
<accession>A0A5J4P7T7</accession>
<name>A0A5J4P7T7_9ZZZZ</name>
<dbReference type="AlphaFoldDB" id="A0A5J4P7T7"/>
<sequence>DRESILYADGVRKLRQREYDNADLYSDTETAQAEQKERSQQNIMLTPGYTLYKTYSSEEQKRKAMESYANVENRYLDPSTKTDEDSQDPEDEYFAVTGVTLNDAPVAQGSGALDTIVLSKLFWEFILSFLSLHYPKEGSFRFVEPKSILCGGFIPRFLLRKNPKRRLAFSPLPDV</sequence>
<protein>
    <submittedName>
        <fullName evidence="1">Uncharacterized protein</fullName>
    </submittedName>
</protein>
<proteinExistence type="predicted"/>
<reference evidence="1" key="1">
    <citation type="submission" date="2019-03" db="EMBL/GenBank/DDBJ databases">
        <title>Single cell metagenomics reveals metabolic interactions within the superorganism composed of flagellate Streblomastix strix and complex community of Bacteroidetes bacteria on its surface.</title>
        <authorList>
            <person name="Treitli S.C."/>
            <person name="Kolisko M."/>
            <person name="Husnik F."/>
            <person name="Keeling P."/>
            <person name="Hampl V."/>
        </authorList>
    </citation>
    <scope>NUCLEOTIDE SEQUENCE</scope>
    <source>
        <strain evidence="1">STM</strain>
    </source>
</reference>
<comment type="caution">
    <text evidence="1">The sequence shown here is derived from an EMBL/GenBank/DDBJ whole genome shotgun (WGS) entry which is preliminary data.</text>
</comment>